<evidence type="ECO:0000256" key="9">
    <source>
        <dbReference type="SAM" id="SignalP"/>
    </source>
</evidence>
<dbReference type="Proteomes" id="UP001369815">
    <property type="component" value="Unassembled WGS sequence"/>
</dbReference>
<dbReference type="SUPFAM" id="SSF51905">
    <property type="entry name" value="FAD/NAD(P)-binding domain"/>
    <property type="match status" value="1"/>
</dbReference>
<feature type="region of interest" description="Disordered" evidence="8">
    <location>
        <begin position="537"/>
        <end position="574"/>
    </location>
</feature>
<dbReference type="InterPro" id="IPR036188">
    <property type="entry name" value="FAD/NAD-bd_sf"/>
</dbReference>
<evidence type="ECO:0000256" key="7">
    <source>
        <dbReference type="ARBA" id="ARBA00023180"/>
    </source>
</evidence>
<evidence type="ECO:0000313" key="12">
    <source>
        <dbReference type="Proteomes" id="UP001369815"/>
    </source>
</evidence>
<name>A0AAX6MMI0_9PEZI</name>
<dbReference type="Pfam" id="PF13450">
    <property type="entry name" value="NAD_binding_8"/>
    <property type="match status" value="1"/>
</dbReference>
<dbReference type="Gene3D" id="3.50.50.60">
    <property type="entry name" value="FAD/NAD(P)-binding domain"/>
    <property type="match status" value="1"/>
</dbReference>
<keyword evidence="5" id="KW-0274">FAD</keyword>
<comment type="caution">
    <text evidence="11">The sequence shown here is derived from an EMBL/GenBank/DDBJ whole genome shotgun (WGS) entry which is preliminary data.</text>
</comment>
<evidence type="ECO:0000256" key="8">
    <source>
        <dbReference type="SAM" id="MobiDB-lite"/>
    </source>
</evidence>
<dbReference type="GO" id="GO:0030327">
    <property type="term" value="P:prenylated protein catabolic process"/>
    <property type="evidence" value="ECO:0007669"/>
    <property type="project" value="TreeGrafter"/>
</dbReference>
<keyword evidence="6" id="KW-0560">Oxidoreductase</keyword>
<dbReference type="PIRSF" id="PIRSF036292">
    <property type="entry name" value="Prenylcysteine_oxidase"/>
    <property type="match status" value="1"/>
</dbReference>
<feature type="region of interest" description="Disordered" evidence="8">
    <location>
        <begin position="283"/>
        <end position="302"/>
    </location>
</feature>
<dbReference type="GO" id="GO:0001735">
    <property type="term" value="F:prenylcysteine oxidase activity"/>
    <property type="evidence" value="ECO:0007669"/>
    <property type="project" value="InterPro"/>
</dbReference>
<dbReference type="InterPro" id="IPR017046">
    <property type="entry name" value="Prenylcysteine_Oxase1"/>
</dbReference>
<feature type="signal peptide" evidence="9">
    <location>
        <begin position="1"/>
        <end position="19"/>
    </location>
</feature>
<evidence type="ECO:0000313" key="11">
    <source>
        <dbReference type="EMBL" id="KAK6953607.1"/>
    </source>
</evidence>
<dbReference type="EMBL" id="JBANMG010000005">
    <property type="protein sequence ID" value="KAK6953607.1"/>
    <property type="molecule type" value="Genomic_DNA"/>
</dbReference>
<protein>
    <recommendedName>
        <fullName evidence="10">Prenylcysteine lyase domain-containing protein</fullName>
    </recommendedName>
</protein>
<evidence type="ECO:0000256" key="5">
    <source>
        <dbReference type="ARBA" id="ARBA00022827"/>
    </source>
</evidence>
<comment type="similarity">
    <text evidence="2">Belongs to the prenylcysteine oxidase family.</text>
</comment>
<evidence type="ECO:0000256" key="3">
    <source>
        <dbReference type="ARBA" id="ARBA00022630"/>
    </source>
</evidence>
<keyword evidence="12" id="KW-1185">Reference proteome</keyword>
<evidence type="ECO:0000259" key="10">
    <source>
        <dbReference type="Pfam" id="PF07156"/>
    </source>
</evidence>
<organism evidence="11 12">
    <name type="scientific">Daldinia eschscholtzii</name>
    <dbReference type="NCBI Taxonomy" id="292717"/>
    <lineage>
        <taxon>Eukaryota</taxon>
        <taxon>Fungi</taxon>
        <taxon>Dikarya</taxon>
        <taxon>Ascomycota</taxon>
        <taxon>Pezizomycotina</taxon>
        <taxon>Sordariomycetes</taxon>
        <taxon>Xylariomycetidae</taxon>
        <taxon>Xylariales</taxon>
        <taxon>Hypoxylaceae</taxon>
        <taxon>Daldinia</taxon>
    </lineage>
</organism>
<feature type="domain" description="Prenylcysteine lyase" evidence="10">
    <location>
        <begin position="138"/>
        <end position="527"/>
    </location>
</feature>
<dbReference type="PANTHER" id="PTHR15944">
    <property type="entry name" value="FARNESYLCYSTEINE LYASE"/>
    <property type="match status" value="1"/>
</dbReference>
<feature type="chain" id="PRO_5043724622" description="Prenylcysteine lyase domain-containing protein" evidence="9">
    <location>
        <begin position="20"/>
        <end position="574"/>
    </location>
</feature>
<keyword evidence="3" id="KW-0285">Flavoprotein</keyword>
<keyword evidence="7" id="KW-0325">Glycoprotein</keyword>
<evidence type="ECO:0000256" key="1">
    <source>
        <dbReference type="ARBA" id="ARBA00001974"/>
    </source>
</evidence>
<evidence type="ECO:0000256" key="2">
    <source>
        <dbReference type="ARBA" id="ARBA00009967"/>
    </source>
</evidence>
<dbReference type="AlphaFoldDB" id="A0AAX6MMI0"/>
<proteinExistence type="inferred from homology"/>
<comment type="cofactor">
    <cofactor evidence="1">
        <name>FAD</name>
        <dbReference type="ChEBI" id="CHEBI:57692"/>
    </cofactor>
</comment>
<evidence type="ECO:0000256" key="4">
    <source>
        <dbReference type="ARBA" id="ARBA00022729"/>
    </source>
</evidence>
<keyword evidence="4 9" id="KW-0732">Signal</keyword>
<evidence type="ECO:0000256" key="6">
    <source>
        <dbReference type="ARBA" id="ARBA00023002"/>
    </source>
</evidence>
<reference evidence="11 12" key="1">
    <citation type="journal article" date="2024" name="Front Chem Biol">
        <title>Unveiling the potential of Daldinia eschscholtzii MFLUCC 19-0629 through bioactivity and bioinformatics studies for enhanced sustainable agriculture production.</title>
        <authorList>
            <person name="Brooks S."/>
            <person name="Weaver J.A."/>
            <person name="Klomchit A."/>
            <person name="Alharthi S.A."/>
            <person name="Onlamun T."/>
            <person name="Nurani R."/>
            <person name="Vong T.K."/>
            <person name="Alberti F."/>
            <person name="Greco C."/>
        </authorList>
    </citation>
    <scope>NUCLEOTIDE SEQUENCE [LARGE SCALE GENOMIC DNA]</scope>
    <source>
        <strain evidence="11">MFLUCC 19-0629</strain>
    </source>
</reference>
<dbReference type="Pfam" id="PF07156">
    <property type="entry name" value="Prenylcys_lyase"/>
    <property type="match status" value="1"/>
</dbReference>
<dbReference type="PANTHER" id="PTHR15944:SF0">
    <property type="entry name" value="PRENYLCYSTEINE LYASE DOMAIN-CONTAINING PROTEIN"/>
    <property type="match status" value="1"/>
</dbReference>
<dbReference type="InterPro" id="IPR010795">
    <property type="entry name" value="Prenylcys_lyase"/>
</dbReference>
<gene>
    <name evidence="11" type="ORF">Daesc_005912</name>
</gene>
<sequence length="574" mass="63147">MHFPGLSSLLYLSSSFAVAAGTGDTESRHVKQVAIIGAGAAGSSTAYHLRKYAQEEGFDVNITVFEKTSRIGGRTLTVDVYDDPDSPVELGASIFLELNYILYNATKNFNLPLTQPGTDEKGLLGIWDGKSFVYTQDSESWDWWTLAKLFWKYGTAPYYTHRLVQETVGTFLKLYRRPYFPFRSLSTVVYELGLLEITGSTGKQFLQDNKLDGPFAHDIVQASTRVNYASNLEYIHGLGTMVAMAPEGAVAVAGGNWQIFSNMVVDSKAYVSLNSTVTSIAKEKDGASGSASPKYKIQTTRTDATDDRAETYPVVFDKVVVATPYQFSGISHDENVIPHPIDSIPYVELHVTLFASPYRFSPEFFNLEPAATVPISVLTTLGEDDEAKPGPEAAGSAGFFSATLVKVVTNPKTQNAEYVYKIFSPHKVTPEFLSRLLGVQVPDTFTRPVTNEEDTSEGATMVLDPISWYHPTVFHPYPQKYPRVTFQDPILGDGLYYTSGIESFISTMETSALMGMNVARLIANTYSCMECASKNEREGCQKGPSKWQDGSGGGSLPYDYDPANDPAFDYEGEL</sequence>
<dbReference type="GO" id="GO:0030328">
    <property type="term" value="P:prenylcysteine catabolic process"/>
    <property type="evidence" value="ECO:0007669"/>
    <property type="project" value="InterPro"/>
</dbReference>
<accession>A0AAX6MMI0</accession>